<evidence type="ECO:0000256" key="2">
    <source>
        <dbReference type="ARBA" id="ARBA00008563"/>
    </source>
</evidence>
<dbReference type="InterPro" id="IPR028909">
    <property type="entry name" value="bL21-like"/>
</dbReference>
<comment type="similarity">
    <text evidence="2">Belongs to the bacterial ribosomal protein bL21 family.</text>
</comment>
<keyword evidence="4" id="KW-0699">rRNA-binding</keyword>
<evidence type="ECO:0000256" key="1">
    <source>
        <dbReference type="ARBA" id="ARBA00004474"/>
    </source>
</evidence>
<dbReference type="SUPFAM" id="SSF141091">
    <property type="entry name" value="L21p-like"/>
    <property type="match status" value="1"/>
</dbReference>
<evidence type="ECO:0000256" key="3">
    <source>
        <dbReference type="ARBA" id="ARBA00022640"/>
    </source>
</evidence>
<evidence type="ECO:0000313" key="9">
    <source>
        <dbReference type="Proteomes" id="UP000247498"/>
    </source>
</evidence>
<dbReference type="GO" id="GO:0009536">
    <property type="term" value="C:plastid"/>
    <property type="evidence" value="ECO:0007669"/>
    <property type="project" value="UniProtKB-SubCell"/>
</dbReference>
<dbReference type="HAMAP" id="MF_01363">
    <property type="entry name" value="Ribosomal_bL21"/>
    <property type="match status" value="1"/>
</dbReference>
<evidence type="ECO:0000256" key="5">
    <source>
        <dbReference type="ARBA" id="ARBA00022884"/>
    </source>
</evidence>
<dbReference type="NCBIfam" id="TIGR00061">
    <property type="entry name" value="L21"/>
    <property type="match status" value="1"/>
</dbReference>
<evidence type="ECO:0000313" key="8">
    <source>
        <dbReference type="EMBL" id="GBF90102.1"/>
    </source>
</evidence>
<accession>A0A2V0NTV0</accession>
<evidence type="ECO:0000256" key="6">
    <source>
        <dbReference type="ARBA" id="ARBA00022980"/>
    </source>
</evidence>
<dbReference type="GO" id="GO:0003735">
    <property type="term" value="F:structural constituent of ribosome"/>
    <property type="evidence" value="ECO:0007669"/>
    <property type="project" value="InterPro"/>
</dbReference>
<dbReference type="PANTHER" id="PTHR21349">
    <property type="entry name" value="50S RIBOSOMAL PROTEIN L21"/>
    <property type="match status" value="1"/>
</dbReference>
<dbReference type="PANTHER" id="PTHR21349:SF7">
    <property type="entry name" value="LARGE RIBOSOMAL SUBUNIT PROTEIN BL21C"/>
    <property type="match status" value="1"/>
</dbReference>
<organism evidence="8 9">
    <name type="scientific">Raphidocelis subcapitata</name>
    <dbReference type="NCBI Taxonomy" id="307507"/>
    <lineage>
        <taxon>Eukaryota</taxon>
        <taxon>Viridiplantae</taxon>
        <taxon>Chlorophyta</taxon>
        <taxon>core chlorophytes</taxon>
        <taxon>Chlorophyceae</taxon>
        <taxon>CS clade</taxon>
        <taxon>Sphaeropleales</taxon>
        <taxon>Selenastraceae</taxon>
        <taxon>Raphidocelis</taxon>
    </lineage>
</organism>
<dbReference type="GO" id="GO:0005762">
    <property type="term" value="C:mitochondrial large ribosomal subunit"/>
    <property type="evidence" value="ECO:0007669"/>
    <property type="project" value="TreeGrafter"/>
</dbReference>
<comment type="subcellular location">
    <subcellularLocation>
        <location evidence="1">Plastid</location>
    </subcellularLocation>
</comment>
<reference evidence="8 9" key="1">
    <citation type="journal article" date="2018" name="Sci. Rep.">
        <title>Raphidocelis subcapitata (=Pseudokirchneriella subcapitata) provides an insight into genome evolution and environmental adaptations in the Sphaeropleales.</title>
        <authorList>
            <person name="Suzuki S."/>
            <person name="Yamaguchi H."/>
            <person name="Nakajima N."/>
            <person name="Kawachi M."/>
        </authorList>
    </citation>
    <scope>NUCLEOTIDE SEQUENCE [LARGE SCALE GENOMIC DNA]</scope>
    <source>
        <strain evidence="8 9">NIES-35</strain>
    </source>
</reference>
<dbReference type="InterPro" id="IPR001787">
    <property type="entry name" value="Ribosomal_bL21"/>
</dbReference>
<dbReference type="AlphaFoldDB" id="A0A2V0NTV0"/>
<comment type="caution">
    <text evidence="8">The sequence shown here is derived from an EMBL/GenBank/DDBJ whole genome shotgun (WGS) entry which is preliminary data.</text>
</comment>
<protein>
    <submittedName>
        <fullName evidence="8">50S ribosomal protein L21</fullName>
    </submittedName>
</protein>
<dbReference type="STRING" id="307507.A0A2V0NTV0"/>
<dbReference type="OrthoDB" id="5994at2759"/>
<dbReference type="EMBL" id="BDRX01000014">
    <property type="protein sequence ID" value="GBF90102.1"/>
    <property type="molecule type" value="Genomic_DNA"/>
</dbReference>
<dbReference type="InterPro" id="IPR018258">
    <property type="entry name" value="Ribosomal_bL21_CS"/>
</dbReference>
<keyword evidence="9" id="KW-1185">Reference proteome</keyword>
<proteinExistence type="inferred from homology"/>
<dbReference type="InterPro" id="IPR036164">
    <property type="entry name" value="bL21-like_sf"/>
</dbReference>
<keyword evidence="7" id="KW-0687">Ribonucleoprotein</keyword>
<dbReference type="GO" id="GO:0006412">
    <property type="term" value="P:translation"/>
    <property type="evidence" value="ECO:0007669"/>
    <property type="project" value="InterPro"/>
</dbReference>
<evidence type="ECO:0000256" key="7">
    <source>
        <dbReference type="ARBA" id="ARBA00023274"/>
    </source>
</evidence>
<dbReference type="Proteomes" id="UP000247498">
    <property type="component" value="Unassembled WGS sequence"/>
</dbReference>
<dbReference type="PROSITE" id="PS01169">
    <property type="entry name" value="RIBOSOMAL_L21"/>
    <property type="match status" value="1"/>
</dbReference>
<keyword evidence="3" id="KW-0934">Plastid</keyword>
<name>A0A2V0NTV0_9CHLO</name>
<keyword evidence="5" id="KW-0694">RNA-binding</keyword>
<keyword evidence="6 8" id="KW-0689">Ribosomal protein</keyword>
<evidence type="ECO:0000256" key="4">
    <source>
        <dbReference type="ARBA" id="ARBA00022730"/>
    </source>
</evidence>
<dbReference type="GO" id="GO:0019843">
    <property type="term" value="F:rRNA binding"/>
    <property type="evidence" value="ECO:0007669"/>
    <property type="project" value="UniProtKB-KW"/>
</dbReference>
<gene>
    <name evidence="8" type="ORF">Rsub_02810</name>
</gene>
<dbReference type="Pfam" id="PF00829">
    <property type="entry name" value="Ribosomal_L21p"/>
    <property type="match status" value="1"/>
</dbReference>
<sequence length="174" mass="19024">MQLAQQRASAAVCRRPQAFAGANVPLARSVRPVAPARQQQQQRSFVCQAAAVEAPTAKPSGNPSLLSVGAPDTYAIVEVGGHQMFVEPGKWYTCNRLQVEPGSKIKFGRVLALKQGGTFSVGKPYLEGASVEAEVLEELKAPKVIVYKMRPKKHYRRKNGHRQPLSKFMVTRVG</sequence>
<dbReference type="InParanoid" id="A0A2V0NTV0"/>